<dbReference type="RefSeq" id="WP_057853565.1">
    <property type="nucleotide sequence ID" value="NZ_LLXX01000162.1"/>
</dbReference>
<evidence type="ECO:0000256" key="2">
    <source>
        <dbReference type="ARBA" id="ARBA00023125"/>
    </source>
</evidence>
<keyword evidence="2" id="KW-0238">DNA-binding</keyword>
<feature type="domain" description="HTH araC/xylS-type" evidence="4">
    <location>
        <begin position="214"/>
        <end position="315"/>
    </location>
</feature>
<protein>
    <submittedName>
        <fullName evidence="5">AraC family transcriptional regulator</fullName>
    </submittedName>
</protein>
<dbReference type="PANTHER" id="PTHR46796">
    <property type="entry name" value="HTH-TYPE TRANSCRIPTIONAL ACTIVATOR RHAS-RELATED"/>
    <property type="match status" value="1"/>
</dbReference>
<sequence>MGGRLSVSSCDLDGFEGLHHAVQGSYVDVMQLRRGKLRGTLSHIGIGDFSLSVGSFNLGVRTQRTSSDDKLIVGMLLSAEDRVTHFAFDMRPADVLAIPPAIEHDGTFHGASSYAALRFDLSEVASIFAGEARLSDPATWCEKNRYRADPAVAAVTARRLSQIVSRLAQHQDALSEFSADFWKRAIVDCITATIFQSLPLDETGTLPSALRLVHNVEDYLAAAGARPVHVSELCAAFRVSRRGLHRAFHDVFGIGPVTFLRYKRLCAIHSTLKESSPGKTTVAEVALQQGFVELGRFSQYYFALFGEYPSETLGLRGRRVALAA</sequence>
<dbReference type="GO" id="GO:0043565">
    <property type="term" value="F:sequence-specific DNA binding"/>
    <property type="evidence" value="ECO:0007669"/>
    <property type="project" value="InterPro"/>
</dbReference>
<dbReference type="InterPro" id="IPR050204">
    <property type="entry name" value="AraC_XylS_family_regulators"/>
</dbReference>
<evidence type="ECO:0000313" key="5">
    <source>
        <dbReference type="EMBL" id="KRR00877.1"/>
    </source>
</evidence>
<dbReference type="InterPro" id="IPR018060">
    <property type="entry name" value="HTH_AraC"/>
</dbReference>
<comment type="caution">
    <text evidence="5">The sequence shown here is derived from an EMBL/GenBank/DDBJ whole genome shotgun (WGS) entry which is preliminary data.</text>
</comment>
<organism evidence="5 6">
    <name type="scientific">Bradyrhizobium valentinum</name>
    <dbReference type="NCBI Taxonomy" id="1518501"/>
    <lineage>
        <taxon>Bacteria</taxon>
        <taxon>Pseudomonadati</taxon>
        <taxon>Pseudomonadota</taxon>
        <taxon>Alphaproteobacteria</taxon>
        <taxon>Hyphomicrobiales</taxon>
        <taxon>Nitrobacteraceae</taxon>
        <taxon>Bradyrhizobium</taxon>
    </lineage>
</organism>
<dbReference type="STRING" id="1518501.CQ10_03175"/>
<evidence type="ECO:0000313" key="6">
    <source>
        <dbReference type="Proteomes" id="UP000051913"/>
    </source>
</evidence>
<dbReference type="GO" id="GO:0003700">
    <property type="term" value="F:DNA-binding transcription factor activity"/>
    <property type="evidence" value="ECO:0007669"/>
    <property type="project" value="InterPro"/>
</dbReference>
<dbReference type="EMBL" id="LLXX01000162">
    <property type="protein sequence ID" value="KRR00877.1"/>
    <property type="molecule type" value="Genomic_DNA"/>
</dbReference>
<reference evidence="5 6" key="1">
    <citation type="submission" date="2014-03" db="EMBL/GenBank/DDBJ databases">
        <title>Bradyrhizobium valentinum sp. nov., isolated from effective nodules of Lupinus mariae-josephae, a lupine endemic of basic-lime soils in Eastern Spain.</title>
        <authorList>
            <person name="Duran D."/>
            <person name="Rey L."/>
            <person name="Navarro A."/>
            <person name="Busquets A."/>
            <person name="Imperial J."/>
            <person name="Ruiz-Argueso T."/>
        </authorList>
    </citation>
    <scope>NUCLEOTIDE SEQUENCE [LARGE SCALE GENOMIC DNA]</scope>
    <source>
        <strain evidence="5 6">LmjM3</strain>
    </source>
</reference>
<dbReference type="AlphaFoldDB" id="A0A0R3L5F5"/>
<dbReference type="Gene3D" id="1.10.10.60">
    <property type="entry name" value="Homeodomain-like"/>
    <property type="match status" value="1"/>
</dbReference>
<gene>
    <name evidence="5" type="ORF">CP49_31095</name>
</gene>
<keyword evidence="1" id="KW-0805">Transcription regulation</keyword>
<dbReference type="PANTHER" id="PTHR46796:SF12">
    <property type="entry name" value="HTH-TYPE DNA-BINDING TRANSCRIPTIONAL ACTIVATOR EUTR"/>
    <property type="match status" value="1"/>
</dbReference>
<proteinExistence type="predicted"/>
<evidence type="ECO:0000256" key="3">
    <source>
        <dbReference type="ARBA" id="ARBA00023163"/>
    </source>
</evidence>
<evidence type="ECO:0000259" key="4">
    <source>
        <dbReference type="PROSITE" id="PS01124"/>
    </source>
</evidence>
<dbReference type="SUPFAM" id="SSF46689">
    <property type="entry name" value="Homeodomain-like"/>
    <property type="match status" value="1"/>
</dbReference>
<dbReference type="SMART" id="SM00342">
    <property type="entry name" value="HTH_ARAC"/>
    <property type="match status" value="1"/>
</dbReference>
<dbReference type="InterPro" id="IPR009057">
    <property type="entry name" value="Homeodomain-like_sf"/>
</dbReference>
<accession>A0A0R3L5F5</accession>
<dbReference type="Pfam" id="PF12833">
    <property type="entry name" value="HTH_18"/>
    <property type="match status" value="1"/>
</dbReference>
<dbReference type="Proteomes" id="UP000051913">
    <property type="component" value="Unassembled WGS sequence"/>
</dbReference>
<dbReference type="PROSITE" id="PS01124">
    <property type="entry name" value="HTH_ARAC_FAMILY_2"/>
    <property type="match status" value="1"/>
</dbReference>
<keyword evidence="6" id="KW-1185">Reference proteome</keyword>
<evidence type="ECO:0000256" key="1">
    <source>
        <dbReference type="ARBA" id="ARBA00023015"/>
    </source>
</evidence>
<name>A0A0R3L5F5_9BRAD</name>
<keyword evidence="3" id="KW-0804">Transcription</keyword>